<evidence type="ECO:0000256" key="1">
    <source>
        <dbReference type="SAM" id="Phobius"/>
    </source>
</evidence>
<sequence>MPIGVELLMKFYTIYMSSLFETVDESTPDVNNGFDINSGRIIENFKSFIILAYEWTLGIADVRSDAQGIVLVLLVVCLAVNLILIQVAWRIFGSSITKPSKKVSYRFVQSLAPLSFVYSDLYTGVLSAGGIWVLSATLISEENTCLQ</sequence>
<dbReference type="Proteomes" id="UP001634394">
    <property type="component" value="Unassembled WGS sequence"/>
</dbReference>
<feature type="transmembrane region" description="Helical" evidence="1">
    <location>
        <begin position="69"/>
        <end position="92"/>
    </location>
</feature>
<organism evidence="2 3">
    <name type="scientific">Sinanodonta woodiana</name>
    <name type="common">Chinese pond mussel</name>
    <name type="synonym">Anodonta woodiana</name>
    <dbReference type="NCBI Taxonomy" id="1069815"/>
    <lineage>
        <taxon>Eukaryota</taxon>
        <taxon>Metazoa</taxon>
        <taxon>Spiralia</taxon>
        <taxon>Lophotrochozoa</taxon>
        <taxon>Mollusca</taxon>
        <taxon>Bivalvia</taxon>
        <taxon>Autobranchia</taxon>
        <taxon>Heteroconchia</taxon>
        <taxon>Palaeoheterodonta</taxon>
        <taxon>Unionida</taxon>
        <taxon>Unionoidea</taxon>
        <taxon>Unionidae</taxon>
        <taxon>Unioninae</taxon>
        <taxon>Sinanodonta</taxon>
    </lineage>
</organism>
<protein>
    <submittedName>
        <fullName evidence="2">Uncharacterized protein</fullName>
    </submittedName>
</protein>
<evidence type="ECO:0000313" key="3">
    <source>
        <dbReference type="Proteomes" id="UP001634394"/>
    </source>
</evidence>
<keyword evidence="1" id="KW-0472">Membrane</keyword>
<reference evidence="2 3" key="1">
    <citation type="submission" date="2024-11" db="EMBL/GenBank/DDBJ databases">
        <title>Chromosome-level genome assembly of the freshwater bivalve Anodonta woodiana.</title>
        <authorList>
            <person name="Chen X."/>
        </authorList>
    </citation>
    <scope>NUCLEOTIDE SEQUENCE [LARGE SCALE GENOMIC DNA]</scope>
    <source>
        <strain evidence="2">MN2024</strain>
        <tissue evidence="2">Gills</tissue>
    </source>
</reference>
<comment type="caution">
    <text evidence="2">The sequence shown here is derived from an EMBL/GenBank/DDBJ whole genome shotgun (WGS) entry which is preliminary data.</text>
</comment>
<keyword evidence="1" id="KW-1133">Transmembrane helix</keyword>
<proteinExistence type="predicted"/>
<name>A0ABD3UXI6_SINWO</name>
<gene>
    <name evidence="2" type="ORF">ACJMK2_017324</name>
</gene>
<accession>A0ABD3UXI6</accession>
<dbReference type="AlphaFoldDB" id="A0ABD3UXI6"/>
<keyword evidence="3" id="KW-1185">Reference proteome</keyword>
<keyword evidence="1" id="KW-0812">Transmembrane</keyword>
<dbReference type="EMBL" id="JBJQND010000015">
    <property type="protein sequence ID" value="KAL3853815.1"/>
    <property type="molecule type" value="Genomic_DNA"/>
</dbReference>
<evidence type="ECO:0000313" key="2">
    <source>
        <dbReference type="EMBL" id="KAL3853815.1"/>
    </source>
</evidence>